<gene>
    <name evidence="7" type="ORF">Cci01nite_29560</name>
</gene>
<keyword evidence="4" id="KW-0564">Palmitate</keyword>
<feature type="signal peptide" evidence="6">
    <location>
        <begin position="1"/>
        <end position="23"/>
    </location>
</feature>
<proteinExistence type="predicted"/>
<organism evidence="7 8">
    <name type="scientific">Catellatospora citrea</name>
    <dbReference type="NCBI Taxonomy" id="53366"/>
    <lineage>
        <taxon>Bacteria</taxon>
        <taxon>Bacillati</taxon>
        <taxon>Actinomycetota</taxon>
        <taxon>Actinomycetes</taxon>
        <taxon>Micromonosporales</taxon>
        <taxon>Micromonosporaceae</taxon>
        <taxon>Catellatospora</taxon>
    </lineage>
</organism>
<dbReference type="CDD" id="cd13585">
    <property type="entry name" value="PBP2_TMBP_like"/>
    <property type="match status" value="1"/>
</dbReference>
<dbReference type="PANTHER" id="PTHR43649">
    <property type="entry name" value="ARABINOSE-BINDING PROTEIN-RELATED"/>
    <property type="match status" value="1"/>
</dbReference>
<dbReference type="AlphaFoldDB" id="A0A8J3K7E2"/>
<sequence>MKTRSMKAAATLAGAMVSMALVATGCSKGADTPADKPAVTEVTFWSWLRASQEVTDAFNKTHTDVQVKFEQIPGGAEGYGKLTNAVKAGNAPDVATVEYAMLPDMLAQGNLADISGDITDLVKSKYPAPIQELVTLGGKTWTVPLDAGAMVMFYRKDLFEQHKIAVPKTWDEFKAAAEAVKKADPKARITDWNQTDSANFVSLNWQAGAKWFGIQGDSWKVTLDSPESQKVAGYWQDLITKDLVTNVPAEEVQKRKAANQVWTQLGGAWAAGGLKAGLPDQAGKWASAPLPSWDAAPASAMVGGSSFGVSKTSKKKEAALKFITWMTTTPEGIQARLASGASSTLPAIPELADVAAKNFDTKFFGGQDIYAVAKTALPTIKTGWVWGPGMRGVFDGIGEQFKLVQTGKQQLPAVYGPVQTKTIADLKGRGINAS</sequence>
<dbReference type="Proteomes" id="UP000659904">
    <property type="component" value="Unassembled WGS sequence"/>
</dbReference>
<dbReference type="Pfam" id="PF01547">
    <property type="entry name" value="SBP_bac_1"/>
    <property type="match status" value="1"/>
</dbReference>
<dbReference type="InterPro" id="IPR006059">
    <property type="entry name" value="SBP"/>
</dbReference>
<dbReference type="SUPFAM" id="SSF53850">
    <property type="entry name" value="Periplasmic binding protein-like II"/>
    <property type="match status" value="1"/>
</dbReference>
<evidence type="ECO:0000256" key="5">
    <source>
        <dbReference type="ARBA" id="ARBA00023288"/>
    </source>
</evidence>
<evidence type="ECO:0000256" key="3">
    <source>
        <dbReference type="ARBA" id="ARBA00023136"/>
    </source>
</evidence>
<dbReference type="PANTHER" id="PTHR43649:SF33">
    <property type="entry name" value="POLYGALACTURONAN_RHAMNOGALACTURONAN-BINDING PROTEIN YTCQ"/>
    <property type="match status" value="1"/>
</dbReference>
<protein>
    <submittedName>
        <fullName evidence="7">Sugar ABC transporter substrate-binding protein</fullName>
    </submittedName>
</protein>
<keyword evidence="5" id="KW-0449">Lipoprotein</keyword>
<evidence type="ECO:0000256" key="1">
    <source>
        <dbReference type="ARBA" id="ARBA00022475"/>
    </source>
</evidence>
<accession>A0A8J3K7E2</accession>
<feature type="chain" id="PRO_5039478415" evidence="6">
    <location>
        <begin position="24"/>
        <end position="434"/>
    </location>
</feature>
<dbReference type="Gene3D" id="3.40.190.10">
    <property type="entry name" value="Periplasmic binding protein-like II"/>
    <property type="match status" value="1"/>
</dbReference>
<evidence type="ECO:0000256" key="2">
    <source>
        <dbReference type="ARBA" id="ARBA00022729"/>
    </source>
</evidence>
<evidence type="ECO:0000313" key="7">
    <source>
        <dbReference type="EMBL" id="GIF97862.1"/>
    </source>
</evidence>
<dbReference type="PROSITE" id="PS51257">
    <property type="entry name" value="PROKAR_LIPOPROTEIN"/>
    <property type="match status" value="1"/>
</dbReference>
<evidence type="ECO:0000313" key="8">
    <source>
        <dbReference type="Proteomes" id="UP000659904"/>
    </source>
</evidence>
<dbReference type="EMBL" id="BONH01000011">
    <property type="protein sequence ID" value="GIF97862.1"/>
    <property type="molecule type" value="Genomic_DNA"/>
</dbReference>
<dbReference type="InterPro" id="IPR050490">
    <property type="entry name" value="Bact_solute-bd_prot1"/>
</dbReference>
<keyword evidence="3" id="KW-0472">Membrane</keyword>
<evidence type="ECO:0000256" key="6">
    <source>
        <dbReference type="SAM" id="SignalP"/>
    </source>
</evidence>
<comment type="caution">
    <text evidence="7">The sequence shown here is derived from an EMBL/GenBank/DDBJ whole genome shotgun (WGS) entry which is preliminary data.</text>
</comment>
<keyword evidence="1" id="KW-1003">Cell membrane</keyword>
<reference evidence="7 8" key="1">
    <citation type="submission" date="2021-01" db="EMBL/GenBank/DDBJ databases">
        <title>Whole genome shotgun sequence of Catellatospora citrea NBRC 14495.</title>
        <authorList>
            <person name="Komaki H."/>
            <person name="Tamura T."/>
        </authorList>
    </citation>
    <scope>NUCLEOTIDE SEQUENCE [LARGE SCALE GENOMIC DNA]</scope>
    <source>
        <strain evidence="7 8">NBRC 14495</strain>
    </source>
</reference>
<keyword evidence="8" id="KW-1185">Reference proteome</keyword>
<evidence type="ECO:0000256" key="4">
    <source>
        <dbReference type="ARBA" id="ARBA00023139"/>
    </source>
</evidence>
<keyword evidence="2 6" id="KW-0732">Signal</keyword>
<name>A0A8J3K7E2_9ACTN</name>
<dbReference type="RefSeq" id="WP_120318748.1">
    <property type="nucleotide sequence ID" value="NZ_BONH01000011.1"/>
</dbReference>